<keyword evidence="3" id="KW-0378">Hydrolase</keyword>
<organism evidence="3 4">
    <name type="scientific">Nocardiopsis aegyptia</name>
    <dbReference type="NCBI Taxonomy" id="220378"/>
    <lineage>
        <taxon>Bacteria</taxon>
        <taxon>Bacillati</taxon>
        <taxon>Actinomycetota</taxon>
        <taxon>Actinomycetes</taxon>
        <taxon>Streptosporangiales</taxon>
        <taxon>Nocardiopsidaceae</taxon>
        <taxon>Nocardiopsis</taxon>
    </lineage>
</organism>
<dbReference type="GO" id="GO:0006508">
    <property type="term" value="P:proteolysis"/>
    <property type="evidence" value="ECO:0007669"/>
    <property type="project" value="UniProtKB-KW"/>
</dbReference>
<gene>
    <name evidence="3" type="ORF">HNR10_003597</name>
</gene>
<evidence type="ECO:0000313" key="3">
    <source>
        <dbReference type="EMBL" id="NYJ35716.1"/>
    </source>
</evidence>
<evidence type="ECO:0000256" key="2">
    <source>
        <dbReference type="SAM" id="Phobius"/>
    </source>
</evidence>
<comment type="caution">
    <text evidence="3">The sequence shown here is derived from an EMBL/GenBank/DDBJ whole genome shotgun (WGS) entry which is preliminary data.</text>
</comment>
<dbReference type="EMBL" id="JACCFS010000001">
    <property type="protein sequence ID" value="NYJ35716.1"/>
    <property type="molecule type" value="Genomic_DNA"/>
</dbReference>
<dbReference type="RefSeq" id="WP_246406284.1">
    <property type="nucleotide sequence ID" value="NZ_JACCFS010000001.1"/>
</dbReference>
<keyword evidence="2" id="KW-1133">Transmembrane helix</keyword>
<evidence type="ECO:0000313" key="4">
    <source>
        <dbReference type="Proteomes" id="UP000572051"/>
    </source>
</evidence>
<evidence type="ECO:0000256" key="1">
    <source>
        <dbReference type="SAM" id="MobiDB-lite"/>
    </source>
</evidence>
<sequence length="316" mass="34038">MSHAIPPQGHATCSTHGAHGCSATSGRGAHAHGGPGPRTSHGHTDPSRSLDADEELLPAPAHPWEVPLLVVCSVVNLVVVAAFAYAVWSVSGSPWWTAGASAAVPVGLWAARGLRYARQRAESVKISPTQFPEAYRMVASLSVGMGLSRVPEAYVRAGGEHWAARTDAGGHRLHRYLVLPNDLFEVGERLRDPDAVAFLIAHQLGHVAAGHTGFWRRLATLGAHLVPGLGAALSRTMEYTADNHAFTHCPQGVHAVRLHAGGKHLYARVNMGEMADRARTDRGLSLLVYHLLSRRPSNTRRMAALRDRARRGRVFL</sequence>
<feature type="transmembrane region" description="Helical" evidence="2">
    <location>
        <begin position="94"/>
        <end position="111"/>
    </location>
</feature>
<dbReference type="PANTHER" id="PTHR43221">
    <property type="entry name" value="PROTEASE HTPX"/>
    <property type="match status" value="1"/>
</dbReference>
<name>A0A7Z0JB10_9ACTN</name>
<keyword evidence="3" id="KW-0645">Protease</keyword>
<dbReference type="GO" id="GO:0008233">
    <property type="term" value="F:peptidase activity"/>
    <property type="evidence" value="ECO:0007669"/>
    <property type="project" value="UniProtKB-KW"/>
</dbReference>
<feature type="region of interest" description="Disordered" evidence="1">
    <location>
        <begin position="1"/>
        <end position="51"/>
    </location>
</feature>
<feature type="compositionally biased region" description="Basic and acidic residues" evidence="1">
    <location>
        <begin position="42"/>
        <end position="51"/>
    </location>
</feature>
<protein>
    <submittedName>
        <fullName evidence="3">Zn-dependent protease with chaperone function</fullName>
    </submittedName>
</protein>
<dbReference type="InterPro" id="IPR050083">
    <property type="entry name" value="HtpX_protease"/>
</dbReference>
<dbReference type="CDD" id="cd07325">
    <property type="entry name" value="M48_Ste24p_like"/>
    <property type="match status" value="1"/>
</dbReference>
<accession>A0A7Z0JB10</accession>
<keyword evidence="2" id="KW-0472">Membrane</keyword>
<dbReference type="AlphaFoldDB" id="A0A7Z0JB10"/>
<keyword evidence="4" id="KW-1185">Reference proteome</keyword>
<reference evidence="3 4" key="1">
    <citation type="submission" date="2020-07" db="EMBL/GenBank/DDBJ databases">
        <title>Sequencing the genomes of 1000 actinobacteria strains.</title>
        <authorList>
            <person name="Klenk H.-P."/>
        </authorList>
    </citation>
    <scope>NUCLEOTIDE SEQUENCE [LARGE SCALE GENOMIC DNA]</scope>
    <source>
        <strain evidence="3 4">DSM 44442</strain>
    </source>
</reference>
<dbReference type="Proteomes" id="UP000572051">
    <property type="component" value="Unassembled WGS sequence"/>
</dbReference>
<feature type="transmembrane region" description="Helical" evidence="2">
    <location>
        <begin position="66"/>
        <end position="88"/>
    </location>
</feature>
<keyword evidence="2" id="KW-0812">Transmembrane</keyword>
<dbReference type="PANTHER" id="PTHR43221:SF1">
    <property type="entry name" value="PROTEASE HTPX"/>
    <property type="match status" value="1"/>
</dbReference>
<proteinExistence type="predicted"/>